<gene>
    <name evidence="1" type="ORF">J2Z66_008191</name>
</gene>
<evidence type="ECO:0000313" key="2">
    <source>
        <dbReference type="Proteomes" id="UP001519287"/>
    </source>
</evidence>
<evidence type="ECO:0000313" key="1">
    <source>
        <dbReference type="EMBL" id="MBP1996543.1"/>
    </source>
</evidence>
<dbReference type="EMBL" id="JAGGLB010000051">
    <property type="protein sequence ID" value="MBP1996543.1"/>
    <property type="molecule type" value="Genomic_DNA"/>
</dbReference>
<comment type="caution">
    <text evidence="1">The sequence shown here is derived from an EMBL/GenBank/DDBJ whole genome shotgun (WGS) entry which is preliminary data.</text>
</comment>
<protein>
    <submittedName>
        <fullName evidence="1">Uncharacterized protein</fullName>
    </submittedName>
</protein>
<dbReference type="RefSeq" id="WP_209979092.1">
    <property type="nucleotide sequence ID" value="NZ_JAGGLB010000051.1"/>
</dbReference>
<accession>A0ABS4J9M4</accession>
<dbReference type="Proteomes" id="UP001519287">
    <property type="component" value="Unassembled WGS sequence"/>
</dbReference>
<sequence length="120" mass="13750">MEINIHLYQDWLDAVKQIFLGSGAPLPANLSDEEIGLAYYIQTSSSEQEAEKRRSANEQRIKQLQQTLLDNLESMIIPDIVSKTSYSGQQLHFRWVFAQGGEHIIEEYSEYRISLGTSQD</sequence>
<name>A0ABS4J9M4_9BACL</name>
<organism evidence="1 2">
    <name type="scientific">Paenibacillus eucommiae</name>
    <dbReference type="NCBI Taxonomy" id="1355755"/>
    <lineage>
        <taxon>Bacteria</taxon>
        <taxon>Bacillati</taxon>
        <taxon>Bacillota</taxon>
        <taxon>Bacilli</taxon>
        <taxon>Bacillales</taxon>
        <taxon>Paenibacillaceae</taxon>
        <taxon>Paenibacillus</taxon>
    </lineage>
</organism>
<keyword evidence="2" id="KW-1185">Reference proteome</keyword>
<proteinExistence type="predicted"/>
<reference evidence="1 2" key="1">
    <citation type="submission" date="2021-03" db="EMBL/GenBank/DDBJ databases">
        <title>Genomic Encyclopedia of Type Strains, Phase IV (KMG-IV): sequencing the most valuable type-strain genomes for metagenomic binning, comparative biology and taxonomic classification.</title>
        <authorList>
            <person name="Goeker M."/>
        </authorList>
    </citation>
    <scope>NUCLEOTIDE SEQUENCE [LARGE SCALE GENOMIC DNA]</scope>
    <source>
        <strain evidence="1 2">DSM 26048</strain>
    </source>
</reference>